<evidence type="ECO:0000313" key="4">
    <source>
        <dbReference type="Proteomes" id="UP000674938"/>
    </source>
</evidence>
<dbReference type="InterPro" id="IPR036388">
    <property type="entry name" value="WH-like_DNA-bd_sf"/>
</dbReference>
<dbReference type="PANTHER" id="PTHR43736:SF4">
    <property type="entry name" value="SLR1690 PROTEIN"/>
    <property type="match status" value="1"/>
</dbReference>
<dbReference type="SUPFAM" id="SSF55811">
    <property type="entry name" value="Nudix"/>
    <property type="match status" value="1"/>
</dbReference>
<dbReference type="GO" id="GO:0016787">
    <property type="term" value="F:hydrolase activity"/>
    <property type="evidence" value="ECO:0007669"/>
    <property type="project" value="UniProtKB-KW"/>
</dbReference>
<dbReference type="AlphaFoldDB" id="A0A940SW81"/>
<dbReference type="Pfam" id="PF21906">
    <property type="entry name" value="WHD_NrtR"/>
    <property type="match status" value="1"/>
</dbReference>
<dbReference type="RefSeq" id="WP_209528328.1">
    <property type="nucleotide sequence ID" value="NZ_JAEEGA010000007.1"/>
</dbReference>
<dbReference type="InterPro" id="IPR054105">
    <property type="entry name" value="WHD_NrtR"/>
</dbReference>
<dbReference type="Gene3D" id="1.10.287.1030">
    <property type="entry name" value="Nudix-associated domain"/>
    <property type="match status" value="1"/>
</dbReference>
<gene>
    <name evidence="3" type="ORF">I6N95_12350</name>
</gene>
<dbReference type="SUPFAM" id="SSF46785">
    <property type="entry name" value="Winged helix' DNA-binding domain"/>
    <property type="match status" value="1"/>
</dbReference>
<dbReference type="InterPro" id="IPR000086">
    <property type="entry name" value="NUDIX_hydrolase_dom"/>
</dbReference>
<keyword evidence="1 3" id="KW-0378">Hydrolase</keyword>
<dbReference type="Gene3D" id="1.10.10.10">
    <property type="entry name" value="Winged helix-like DNA-binding domain superfamily/Winged helix DNA-binding domain"/>
    <property type="match status" value="1"/>
</dbReference>
<name>A0A940SW81_9ENTE</name>
<dbReference type="EMBL" id="JAEEGA010000007">
    <property type="protein sequence ID" value="MBP1041801.1"/>
    <property type="molecule type" value="Genomic_DNA"/>
</dbReference>
<comment type="caution">
    <text evidence="3">The sequence shown here is derived from an EMBL/GenBank/DDBJ whole genome shotgun (WGS) entry which is preliminary data.</text>
</comment>
<accession>A0A940SW81</accession>
<dbReference type="InterPro" id="IPR020084">
    <property type="entry name" value="NUDIX_hydrolase_CS"/>
</dbReference>
<organism evidence="3 4">
    <name type="scientific">Vagococcus allomyrinae</name>
    <dbReference type="NCBI Taxonomy" id="2794353"/>
    <lineage>
        <taxon>Bacteria</taxon>
        <taxon>Bacillati</taxon>
        <taxon>Bacillota</taxon>
        <taxon>Bacilli</taxon>
        <taxon>Lactobacillales</taxon>
        <taxon>Enterococcaceae</taxon>
        <taxon>Vagococcus</taxon>
    </lineage>
</organism>
<dbReference type="CDD" id="cd18873">
    <property type="entry name" value="NUDIX_NadM_like"/>
    <property type="match status" value="1"/>
</dbReference>
<evidence type="ECO:0000313" key="3">
    <source>
        <dbReference type="EMBL" id="MBP1041801.1"/>
    </source>
</evidence>
<dbReference type="Gene3D" id="3.90.79.10">
    <property type="entry name" value="Nucleoside Triphosphate Pyrophosphohydrolase"/>
    <property type="match status" value="1"/>
</dbReference>
<feature type="domain" description="Nudix hydrolase" evidence="2">
    <location>
        <begin position="34"/>
        <end position="169"/>
    </location>
</feature>
<dbReference type="Proteomes" id="UP000674938">
    <property type="component" value="Unassembled WGS sequence"/>
</dbReference>
<dbReference type="InterPro" id="IPR015797">
    <property type="entry name" value="NUDIX_hydrolase-like_dom_sf"/>
</dbReference>
<dbReference type="PANTHER" id="PTHR43736">
    <property type="entry name" value="ADP-RIBOSE PYROPHOSPHATASE"/>
    <property type="match status" value="1"/>
</dbReference>
<dbReference type="PROSITE" id="PS00893">
    <property type="entry name" value="NUDIX_BOX"/>
    <property type="match status" value="1"/>
</dbReference>
<evidence type="ECO:0000259" key="2">
    <source>
        <dbReference type="PROSITE" id="PS51462"/>
    </source>
</evidence>
<dbReference type="Pfam" id="PF00293">
    <property type="entry name" value="NUDIX"/>
    <property type="match status" value="1"/>
</dbReference>
<keyword evidence="4" id="KW-1185">Reference proteome</keyword>
<dbReference type="InterPro" id="IPR036390">
    <property type="entry name" value="WH_DNA-bd_sf"/>
</dbReference>
<dbReference type="PROSITE" id="PS51462">
    <property type="entry name" value="NUDIX"/>
    <property type="match status" value="1"/>
</dbReference>
<reference evidence="3" key="1">
    <citation type="submission" date="2020-12" db="EMBL/GenBank/DDBJ databases">
        <title>Vagococcus allomyrinae sp. nov. and Enterococcus lavae sp. nov., isolated from the larvae of Allomyrina dichotoma.</title>
        <authorList>
            <person name="Lee S.D."/>
        </authorList>
    </citation>
    <scope>NUCLEOTIDE SEQUENCE</scope>
    <source>
        <strain evidence="3">BWB3-3</strain>
    </source>
</reference>
<evidence type="ECO:0000256" key="1">
    <source>
        <dbReference type="ARBA" id="ARBA00022801"/>
    </source>
</evidence>
<protein>
    <submittedName>
        <fullName evidence="3">NUDIX hydrolase</fullName>
    </submittedName>
</protein>
<proteinExistence type="predicted"/>
<sequence length="267" mass="30493">MIGKSKKYMEQESSEETFLKWYQETDSKNYQNPAVTVDNMIFCFDREINQLKLLFIRRKAHPFKDSLALVGGFIDGAESSDQACIRETQEETGIKLTVNHIEQLQTFTAPERDPRQRVITIAYMVFLPEVPEVMVGDDAKDFEWVTIDTLADGSFVLKSSQKELVLDRESGDRLSGELSFAFDHQYIVHTALTRVANKLNYDLRVMNVLGSTFSLKEFREVYNTFNADKLNETDNSNIRRKIGHLLEEAGEVSGATAGRPAKVYKIK</sequence>